<name>A0A4Y2JJT3_ARAVE</name>
<evidence type="ECO:0000256" key="1">
    <source>
        <dbReference type="SAM" id="MobiDB-lite"/>
    </source>
</evidence>
<feature type="region of interest" description="Disordered" evidence="1">
    <location>
        <begin position="1"/>
        <end position="33"/>
    </location>
</feature>
<comment type="caution">
    <text evidence="2">The sequence shown here is derived from an EMBL/GenBank/DDBJ whole genome shotgun (WGS) entry which is preliminary data.</text>
</comment>
<evidence type="ECO:0000313" key="3">
    <source>
        <dbReference type="Proteomes" id="UP000499080"/>
    </source>
</evidence>
<evidence type="ECO:0000313" key="2">
    <source>
        <dbReference type="EMBL" id="GBM89376.1"/>
    </source>
</evidence>
<dbReference type="Proteomes" id="UP000499080">
    <property type="component" value="Unassembled WGS sequence"/>
</dbReference>
<protein>
    <submittedName>
        <fullName evidence="2">Uncharacterized protein</fullName>
    </submittedName>
</protein>
<organism evidence="2 3">
    <name type="scientific">Araneus ventricosus</name>
    <name type="common">Orbweaver spider</name>
    <name type="synonym">Epeira ventricosa</name>
    <dbReference type="NCBI Taxonomy" id="182803"/>
    <lineage>
        <taxon>Eukaryota</taxon>
        <taxon>Metazoa</taxon>
        <taxon>Ecdysozoa</taxon>
        <taxon>Arthropoda</taxon>
        <taxon>Chelicerata</taxon>
        <taxon>Arachnida</taxon>
        <taxon>Araneae</taxon>
        <taxon>Araneomorphae</taxon>
        <taxon>Entelegynae</taxon>
        <taxon>Araneoidea</taxon>
        <taxon>Araneidae</taxon>
        <taxon>Araneus</taxon>
    </lineage>
</organism>
<dbReference type="AlphaFoldDB" id="A0A4Y2JJT3"/>
<sequence>MMRPFAASFTKHNENERWGPSRPTTAQSEISPSRCRRTFRNVPSAFEFETRLIKNNPQLSEGRRAPSTGECDLRIPTLHTLHTEEIASWERSEKGTPTSLKPFPDYIIRRDIFETPPADLGRTPRQPGPKHYVVPMANNDTGSKTENCHWGKTVSFFDKSRKLNLRPSLGGQGQRCSLNWNSREDGEIGERSFGEPRLKFS</sequence>
<feature type="compositionally biased region" description="Polar residues" evidence="1">
    <location>
        <begin position="22"/>
        <end position="31"/>
    </location>
</feature>
<proteinExistence type="predicted"/>
<feature type="region of interest" description="Disordered" evidence="1">
    <location>
        <begin position="168"/>
        <end position="201"/>
    </location>
</feature>
<gene>
    <name evidence="2" type="ORF">AVEN_226941_1</name>
</gene>
<keyword evidence="3" id="KW-1185">Reference proteome</keyword>
<accession>A0A4Y2JJT3</accession>
<feature type="compositionally biased region" description="Basic and acidic residues" evidence="1">
    <location>
        <begin position="182"/>
        <end position="201"/>
    </location>
</feature>
<reference evidence="2 3" key="1">
    <citation type="journal article" date="2019" name="Sci. Rep.">
        <title>Orb-weaving spider Araneus ventricosus genome elucidates the spidroin gene catalogue.</title>
        <authorList>
            <person name="Kono N."/>
            <person name="Nakamura H."/>
            <person name="Ohtoshi R."/>
            <person name="Moran D.A.P."/>
            <person name="Shinohara A."/>
            <person name="Yoshida Y."/>
            <person name="Fujiwara M."/>
            <person name="Mori M."/>
            <person name="Tomita M."/>
            <person name="Arakawa K."/>
        </authorList>
    </citation>
    <scope>NUCLEOTIDE SEQUENCE [LARGE SCALE GENOMIC DNA]</scope>
</reference>
<dbReference type="EMBL" id="BGPR01003534">
    <property type="protein sequence ID" value="GBM89376.1"/>
    <property type="molecule type" value="Genomic_DNA"/>
</dbReference>